<gene>
    <name evidence="1" type="ORF">METZ01_LOCUS101177</name>
</gene>
<proteinExistence type="predicted"/>
<sequence length="37" mass="4195">MVNGPNTKKTVRKNMRNTIDGDCISRVSSYNILKVKI</sequence>
<reference evidence="1" key="1">
    <citation type="submission" date="2018-05" db="EMBL/GenBank/DDBJ databases">
        <authorList>
            <person name="Lanie J.A."/>
            <person name="Ng W.-L."/>
            <person name="Kazmierczak K.M."/>
            <person name="Andrzejewski T.M."/>
            <person name="Davidsen T.M."/>
            <person name="Wayne K.J."/>
            <person name="Tettelin H."/>
            <person name="Glass J.I."/>
            <person name="Rusch D."/>
            <person name="Podicherti R."/>
            <person name="Tsui H.-C.T."/>
            <person name="Winkler M.E."/>
        </authorList>
    </citation>
    <scope>NUCLEOTIDE SEQUENCE</scope>
</reference>
<dbReference type="EMBL" id="UINC01010903">
    <property type="protein sequence ID" value="SVA48323.1"/>
    <property type="molecule type" value="Genomic_DNA"/>
</dbReference>
<organism evidence="1">
    <name type="scientific">marine metagenome</name>
    <dbReference type="NCBI Taxonomy" id="408172"/>
    <lineage>
        <taxon>unclassified sequences</taxon>
        <taxon>metagenomes</taxon>
        <taxon>ecological metagenomes</taxon>
    </lineage>
</organism>
<name>A0A381W8T5_9ZZZZ</name>
<dbReference type="AlphaFoldDB" id="A0A381W8T5"/>
<protein>
    <submittedName>
        <fullName evidence="1">Uncharacterized protein</fullName>
    </submittedName>
</protein>
<accession>A0A381W8T5</accession>
<evidence type="ECO:0000313" key="1">
    <source>
        <dbReference type="EMBL" id="SVA48323.1"/>
    </source>
</evidence>